<sequence length="160" mass="18881">MLTKRQLRSEREKYLFTGRPDSRGAPGSFKCPVYSSDTLHPQREREREREKRERERERERGERDEREIERERRGGSGRCRLPGRAVLVHVSLDPLALSRLSREERERERTFFFLSGMLMLTIPLIRSDPHSDKGNTCRLAVQGLQFNVKRNKAQACKEKN</sequence>
<keyword evidence="3" id="KW-1185">Reference proteome</keyword>
<protein>
    <submittedName>
        <fullName evidence="2">Uncharacterized protein</fullName>
    </submittedName>
</protein>
<gene>
    <name evidence="2" type="ORF">DPMN_127067</name>
</gene>
<comment type="caution">
    <text evidence="2">The sequence shown here is derived from an EMBL/GenBank/DDBJ whole genome shotgun (WGS) entry which is preliminary data.</text>
</comment>
<feature type="compositionally biased region" description="Basic and acidic residues" evidence="1">
    <location>
        <begin position="40"/>
        <end position="74"/>
    </location>
</feature>
<evidence type="ECO:0000313" key="2">
    <source>
        <dbReference type="EMBL" id="KAH3825194.1"/>
    </source>
</evidence>
<evidence type="ECO:0000313" key="3">
    <source>
        <dbReference type="Proteomes" id="UP000828390"/>
    </source>
</evidence>
<reference evidence="2" key="2">
    <citation type="submission" date="2020-11" db="EMBL/GenBank/DDBJ databases">
        <authorList>
            <person name="McCartney M.A."/>
            <person name="Auch B."/>
            <person name="Kono T."/>
            <person name="Mallez S."/>
            <person name="Becker A."/>
            <person name="Gohl D.M."/>
            <person name="Silverstein K.A.T."/>
            <person name="Koren S."/>
            <person name="Bechman K.B."/>
            <person name="Herman A."/>
            <person name="Abrahante J.E."/>
            <person name="Garbe J."/>
        </authorList>
    </citation>
    <scope>NUCLEOTIDE SEQUENCE</scope>
    <source>
        <strain evidence="2">Duluth1</strain>
        <tissue evidence="2">Whole animal</tissue>
    </source>
</reference>
<dbReference type="EMBL" id="JAIWYP010000005">
    <property type="protein sequence ID" value="KAH3825194.1"/>
    <property type="molecule type" value="Genomic_DNA"/>
</dbReference>
<proteinExistence type="predicted"/>
<name>A0A9D4H1B4_DREPO</name>
<feature type="region of interest" description="Disordered" evidence="1">
    <location>
        <begin position="1"/>
        <end position="79"/>
    </location>
</feature>
<accession>A0A9D4H1B4</accession>
<dbReference type="AlphaFoldDB" id="A0A9D4H1B4"/>
<evidence type="ECO:0000256" key="1">
    <source>
        <dbReference type="SAM" id="MobiDB-lite"/>
    </source>
</evidence>
<organism evidence="2 3">
    <name type="scientific">Dreissena polymorpha</name>
    <name type="common">Zebra mussel</name>
    <name type="synonym">Mytilus polymorpha</name>
    <dbReference type="NCBI Taxonomy" id="45954"/>
    <lineage>
        <taxon>Eukaryota</taxon>
        <taxon>Metazoa</taxon>
        <taxon>Spiralia</taxon>
        <taxon>Lophotrochozoa</taxon>
        <taxon>Mollusca</taxon>
        <taxon>Bivalvia</taxon>
        <taxon>Autobranchia</taxon>
        <taxon>Heteroconchia</taxon>
        <taxon>Euheterodonta</taxon>
        <taxon>Imparidentia</taxon>
        <taxon>Neoheterodontei</taxon>
        <taxon>Myida</taxon>
        <taxon>Dreissenoidea</taxon>
        <taxon>Dreissenidae</taxon>
        <taxon>Dreissena</taxon>
    </lineage>
</organism>
<dbReference type="Proteomes" id="UP000828390">
    <property type="component" value="Unassembled WGS sequence"/>
</dbReference>
<reference evidence="2" key="1">
    <citation type="journal article" date="2019" name="bioRxiv">
        <title>The Genome of the Zebra Mussel, Dreissena polymorpha: A Resource for Invasive Species Research.</title>
        <authorList>
            <person name="McCartney M.A."/>
            <person name="Auch B."/>
            <person name="Kono T."/>
            <person name="Mallez S."/>
            <person name="Zhang Y."/>
            <person name="Obille A."/>
            <person name="Becker A."/>
            <person name="Abrahante J.E."/>
            <person name="Garbe J."/>
            <person name="Badalamenti J.P."/>
            <person name="Herman A."/>
            <person name="Mangelson H."/>
            <person name="Liachko I."/>
            <person name="Sullivan S."/>
            <person name="Sone E.D."/>
            <person name="Koren S."/>
            <person name="Silverstein K.A.T."/>
            <person name="Beckman K.B."/>
            <person name="Gohl D.M."/>
        </authorList>
    </citation>
    <scope>NUCLEOTIDE SEQUENCE</scope>
    <source>
        <strain evidence="2">Duluth1</strain>
        <tissue evidence="2">Whole animal</tissue>
    </source>
</reference>